<evidence type="ECO:0000256" key="1">
    <source>
        <dbReference type="SAM" id="Phobius"/>
    </source>
</evidence>
<reference evidence="2 3" key="1">
    <citation type="submission" date="2020-04" db="EMBL/GenBank/DDBJ databases">
        <title>Knoellia sp. isolate from air conditioner.</title>
        <authorList>
            <person name="Chea S."/>
            <person name="Kim D.-U."/>
        </authorList>
    </citation>
    <scope>NUCLEOTIDE SEQUENCE [LARGE SCALE GENOMIC DNA]</scope>
    <source>
        <strain evidence="2 3">DB2414S</strain>
    </source>
</reference>
<proteinExistence type="predicted"/>
<dbReference type="InterPro" id="IPR049790">
    <property type="entry name" value="Rv3655c/TadE"/>
</dbReference>
<keyword evidence="1" id="KW-0472">Membrane</keyword>
<name>A0A849HKM9_9MICO</name>
<organism evidence="2 3">
    <name type="scientific">Knoellia koreensis</name>
    <dbReference type="NCBI Taxonomy" id="2730921"/>
    <lineage>
        <taxon>Bacteria</taxon>
        <taxon>Bacillati</taxon>
        <taxon>Actinomycetota</taxon>
        <taxon>Actinomycetes</taxon>
        <taxon>Micrococcales</taxon>
        <taxon>Intrasporangiaceae</taxon>
        <taxon>Knoellia</taxon>
    </lineage>
</organism>
<keyword evidence="1" id="KW-1133">Transmembrane helix</keyword>
<dbReference type="NCBIfam" id="NF041390">
    <property type="entry name" value="TadE_Rv3655c"/>
    <property type="match status" value="1"/>
</dbReference>
<dbReference type="RefSeq" id="WP_171244238.1">
    <property type="nucleotide sequence ID" value="NZ_JABEPQ010000003.1"/>
</dbReference>
<keyword evidence="1" id="KW-0812">Transmembrane</keyword>
<comment type="caution">
    <text evidence="2">The sequence shown here is derived from an EMBL/GenBank/DDBJ whole genome shotgun (WGS) entry which is preliminary data.</text>
</comment>
<feature type="transmembrane region" description="Helical" evidence="1">
    <location>
        <begin position="6"/>
        <end position="28"/>
    </location>
</feature>
<gene>
    <name evidence="2" type="ORF">HJG52_13965</name>
</gene>
<dbReference type="EMBL" id="JABEPQ010000003">
    <property type="protein sequence ID" value="NNM47104.1"/>
    <property type="molecule type" value="Genomic_DNA"/>
</dbReference>
<protein>
    <submittedName>
        <fullName evidence="2">Pilus assembly protein TadE</fullName>
    </submittedName>
</protein>
<dbReference type="Proteomes" id="UP000588586">
    <property type="component" value="Unassembled WGS sequence"/>
</dbReference>
<accession>A0A849HKM9</accession>
<evidence type="ECO:0000313" key="3">
    <source>
        <dbReference type="Proteomes" id="UP000588586"/>
    </source>
</evidence>
<dbReference type="AlphaFoldDB" id="A0A849HKM9"/>
<sequence>MATAEFAVAIPAVALVLVLSLSAVMTVLDQVRCVDAARAAARAVARGDDTSAARMVGGRLAPPGAGIDIRRGMELVEVEVRGSPAPALRWLGERAVPRGRAVAQVELDASGQAAQP</sequence>
<evidence type="ECO:0000313" key="2">
    <source>
        <dbReference type="EMBL" id="NNM47104.1"/>
    </source>
</evidence>
<keyword evidence="3" id="KW-1185">Reference proteome</keyword>